<sequence>MLLDMTVSMPMTLPRSDMLLEVLVGLAVLLQQCRNQKPEISALVSDIEKSIEQLRTTGA</sequence>
<dbReference type="RefSeq" id="WP_040706746.1">
    <property type="nucleotide sequence ID" value="NZ_RBIG01000004.1"/>
</dbReference>
<dbReference type="EMBL" id="RBIG01000004">
    <property type="protein sequence ID" value="RKQ68145.1"/>
    <property type="molecule type" value="Genomic_DNA"/>
</dbReference>
<proteinExistence type="predicted"/>
<accession>A0A420WAZ3</accession>
<evidence type="ECO:0000313" key="2">
    <source>
        <dbReference type="Proteomes" id="UP000277424"/>
    </source>
</evidence>
<organism evidence="1 2">
    <name type="scientific">Oceanibaculum indicum</name>
    <dbReference type="NCBI Taxonomy" id="526216"/>
    <lineage>
        <taxon>Bacteria</taxon>
        <taxon>Pseudomonadati</taxon>
        <taxon>Pseudomonadota</taxon>
        <taxon>Alphaproteobacteria</taxon>
        <taxon>Rhodospirillales</taxon>
        <taxon>Oceanibaculaceae</taxon>
        <taxon>Oceanibaculum</taxon>
    </lineage>
</organism>
<dbReference type="Proteomes" id="UP000277424">
    <property type="component" value="Unassembled WGS sequence"/>
</dbReference>
<evidence type="ECO:0000313" key="1">
    <source>
        <dbReference type="EMBL" id="RKQ68145.1"/>
    </source>
</evidence>
<comment type="caution">
    <text evidence="1">The sequence shown here is derived from an EMBL/GenBank/DDBJ whole genome shotgun (WGS) entry which is preliminary data.</text>
</comment>
<reference evidence="1 2" key="1">
    <citation type="submission" date="2018-10" db="EMBL/GenBank/DDBJ databases">
        <title>Comparative analysis of microorganisms from saline springs in Andes Mountain Range, Colombia.</title>
        <authorList>
            <person name="Rubin E."/>
        </authorList>
    </citation>
    <scope>NUCLEOTIDE SEQUENCE [LARGE SCALE GENOMIC DNA]</scope>
    <source>
        <strain evidence="1 2">USBA 36</strain>
    </source>
</reference>
<name>A0A420WAZ3_9PROT</name>
<protein>
    <submittedName>
        <fullName evidence="1">Uncharacterized protein</fullName>
    </submittedName>
</protein>
<dbReference type="AlphaFoldDB" id="A0A420WAZ3"/>
<gene>
    <name evidence="1" type="ORF">BCL74_3464</name>
</gene>